<proteinExistence type="predicted"/>
<feature type="transmembrane region" description="Helical" evidence="1">
    <location>
        <begin position="168"/>
        <end position="190"/>
    </location>
</feature>
<dbReference type="InterPro" id="IPR025101">
    <property type="entry name" value="DUF4012"/>
</dbReference>
<dbReference type="EMBL" id="VSSQ01007236">
    <property type="protein sequence ID" value="MPM35285.1"/>
    <property type="molecule type" value="Genomic_DNA"/>
</dbReference>
<keyword evidence="1" id="KW-0472">Membrane</keyword>
<sequence>MNIDRFIRLFPVYEKKYFQHLTQQNQLVLHSANLSMEGLQPTRTSKTVPVLRTKNDSFSAIPAKISPKDFLPSQQTIQQTKNVWKKQDEQPKQMNRDEVQTAVHLRPIRTSPPIKEKIDLNNIDESTKIENKIEEIFSKNQDGEEQDRLTTTAKSGKKIVRKRKKRKALLGVGVFLLVLSGGVLSLYGFFQLNKHLLQVSTLGRLENAITADKNSLTFEVARPSWSQRTESFLFSQQLTLYKKLFSESQLQDSREIAQLTTSLDQLQKLKEESSASKFSLYQSMLTGEGDLSAQYDELLTQTGNEEQNLGAVLELLNNFSVAESQKEKLANIEKTLESKQKLIQQENRFLTAFKEVLLSRGRTEILLAIQDESELRSSGGFLDGALLLSFNNGYFVDRQLLSNQDIMAGNFGQRQADPKLQNYLGEENLEFRDSNWAANFSQAAQDMSWFVDQATGGKIDAVVTLNYQTLLQLIDQLDGVEVDGESIKSQNFFASKEKLANQDYQKNFQESFSGKVVAAYLEKLLHLESSEQLDKENQVVLKALASKESLAYSSDETLSAAFKANVWTGELLDSICPNNFVQDNCFLDSFYQVENNVGINKVNSYMSETISHSLGISKEFIRHKHQVAFKNESKTTAWPLGSYKLYLQFFIPQQAEIEKVQLDDETVDPNSITQEIVDNKKQVSLYLEIPAKSQKSLIFTYLIKNEMKTPFSYVFLDQKQPGFLQKTTAYNIVFDENFKPQLIAPQAEYKNQVIHFQNDNQDNFIFAVSFQ</sequence>
<keyword evidence="1" id="KW-1133">Transmembrane helix</keyword>
<gene>
    <name evidence="2" type="ORF">SDC9_81875</name>
</gene>
<name>A0A644Z2Z1_9ZZZZ</name>
<evidence type="ECO:0008006" key="3">
    <source>
        <dbReference type="Google" id="ProtNLM"/>
    </source>
</evidence>
<comment type="caution">
    <text evidence="2">The sequence shown here is derived from an EMBL/GenBank/DDBJ whole genome shotgun (WGS) entry which is preliminary data.</text>
</comment>
<accession>A0A644Z2Z1</accession>
<evidence type="ECO:0000256" key="1">
    <source>
        <dbReference type="SAM" id="Phobius"/>
    </source>
</evidence>
<reference evidence="2" key="1">
    <citation type="submission" date="2019-08" db="EMBL/GenBank/DDBJ databases">
        <authorList>
            <person name="Kucharzyk K."/>
            <person name="Murdoch R.W."/>
            <person name="Higgins S."/>
            <person name="Loffler F."/>
        </authorList>
    </citation>
    <scope>NUCLEOTIDE SEQUENCE</scope>
</reference>
<evidence type="ECO:0000313" key="2">
    <source>
        <dbReference type="EMBL" id="MPM35285.1"/>
    </source>
</evidence>
<protein>
    <recommendedName>
        <fullName evidence="3">DUF4012 domain-containing protein</fullName>
    </recommendedName>
</protein>
<organism evidence="2">
    <name type="scientific">bioreactor metagenome</name>
    <dbReference type="NCBI Taxonomy" id="1076179"/>
    <lineage>
        <taxon>unclassified sequences</taxon>
        <taxon>metagenomes</taxon>
        <taxon>ecological metagenomes</taxon>
    </lineage>
</organism>
<dbReference type="AlphaFoldDB" id="A0A644Z2Z1"/>
<dbReference type="Pfam" id="PF13196">
    <property type="entry name" value="DUF4012"/>
    <property type="match status" value="1"/>
</dbReference>
<keyword evidence="1" id="KW-0812">Transmembrane</keyword>